<organism evidence="1 2">
    <name type="scientific">Gordonia phage Lozinak</name>
    <dbReference type="NCBI Taxonomy" id="2041513"/>
    <lineage>
        <taxon>Viruses</taxon>
        <taxon>Duplodnaviria</taxon>
        <taxon>Heunggongvirae</taxon>
        <taxon>Uroviricota</taxon>
        <taxon>Caudoviricetes</taxon>
        <taxon>Smoothievirus</taxon>
        <taxon>Smoothievirus smoothie</taxon>
    </lineage>
</organism>
<reference evidence="1 2" key="1">
    <citation type="submission" date="2017-09" db="EMBL/GenBank/DDBJ databases">
        <authorList>
            <person name="Dehaven C."/>
            <person name="Grubb S.R."/>
            <person name="Kwon J."/>
            <person name="Mammen S."/>
            <person name="Rathi N."/>
            <person name="Garlena R.A."/>
            <person name="Russell D.A."/>
            <person name="Pope W.H."/>
            <person name="Jacobs-Sera D."/>
            <person name="Hatfull G.F."/>
        </authorList>
    </citation>
    <scope>NUCLEOTIDE SEQUENCE [LARGE SCALE GENOMIC DNA]</scope>
</reference>
<dbReference type="EMBL" id="MF919520">
    <property type="protein sequence ID" value="ATN90737.1"/>
    <property type="molecule type" value="Genomic_DNA"/>
</dbReference>
<gene>
    <name evidence="1" type="ORF">SEA_LOZINAK_111</name>
</gene>
<accession>A0A2D1GG41</accession>
<dbReference type="Proteomes" id="UP000229365">
    <property type="component" value="Segment"/>
</dbReference>
<proteinExistence type="predicted"/>
<name>A0A2D1GG41_9CAUD</name>
<sequence>MMTAQGMTTYEPFTLGTLIKNLRDLPPDTEVRGLDGMVHSYRGWYERNATSPTGLVRTAAELADFYQSEIGETMGGWKGGDYIISADELIYYADYGDSGPLIIGLEPVDHGGFMRSAFSPVLLTDPHYLL</sequence>
<evidence type="ECO:0000313" key="1">
    <source>
        <dbReference type="EMBL" id="ATN90737.1"/>
    </source>
</evidence>
<protein>
    <submittedName>
        <fullName evidence="1">Uncharacterized protein</fullName>
    </submittedName>
</protein>
<evidence type="ECO:0000313" key="2">
    <source>
        <dbReference type="Proteomes" id="UP000229365"/>
    </source>
</evidence>